<sequence length="42" mass="4876">MVRLLYCDLEVVSLSHKNIQHFPGSHTVRTLYTRNTLSAFKV</sequence>
<dbReference type="EMBL" id="GGEC01075810">
    <property type="protein sequence ID" value="MBX56294.1"/>
    <property type="molecule type" value="Transcribed_RNA"/>
</dbReference>
<reference evidence="1" key="1">
    <citation type="submission" date="2018-02" db="EMBL/GenBank/DDBJ databases">
        <title>Rhizophora mucronata_Transcriptome.</title>
        <authorList>
            <person name="Meera S.P."/>
            <person name="Sreeshan A."/>
            <person name="Augustine A."/>
        </authorList>
    </citation>
    <scope>NUCLEOTIDE SEQUENCE</scope>
    <source>
        <tissue evidence="1">Leaf</tissue>
    </source>
</reference>
<evidence type="ECO:0000313" key="1">
    <source>
        <dbReference type="EMBL" id="MBX56294.1"/>
    </source>
</evidence>
<protein>
    <submittedName>
        <fullName evidence="1">Uncharacterized protein</fullName>
    </submittedName>
</protein>
<name>A0A2P2PNJ6_RHIMU</name>
<accession>A0A2P2PNJ6</accession>
<organism evidence="1">
    <name type="scientific">Rhizophora mucronata</name>
    <name type="common">Asiatic mangrove</name>
    <dbReference type="NCBI Taxonomy" id="61149"/>
    <lineage>
        <taxon>Eukaryota</taxon>
        <taxon>Viridiplantae</taxon>
        <taxon>Streptophyta</taxon>
        <taxon>Embryophyta</taxon>
        <taxon>Tracheophyta</taxon>
        <taxon>Spermatophyta</taxon>
        <taxon>Magnoliopsida</taxon>
        <taxon>eudicotyledons</taxon>
        <taxon>Gunneridae</taxon>
        <taxon>Pentapetalae</taxon>
        <taxon>rosids</taxon>
        <taxon>fabids</taxon>
        <taxon>Malpighiales</taxon>
        <taxon>Rhizophoraceae</taxon>
        <taxon>Rhizophora</taxon>
    </lineage>
</organism>
<proteinExistence type="predicted"/>
<dbReference type="AlphaFoldDB" id="A0A2P2PNJ6"/>